<keyword evidence="1" id="KW-0472">Membrane</keyword>
<name>A0A3A6TSI3_9GAMM</name>
<feature type="transmembrane region" description="Helical" evidence="1">
    <location>
        <begin position="37"/>
        <end position="58"/>
    </location>
</feature>
<keyword evidence="1" id="KW-1133">Transmembrane helix</keyword>
<sequence>MTKLHGLRHEQINAQIAQNLILKDKQPLVFIGINEDWILTIDILAAIHALLLVNFSAYMKAPKQFI</sequence>
<proteinExistence type="predicted"/>
<organism evidence="2 3">
    <name type="scientific">Parashewanella spongiae</name>
    <dbReference type="NCBI Taxonomy" id="342950"/>
    <lineage>
        <taxon>Bacteria</taxon>
        <taxon>Pseudomonadati</taxon>
        <taxon>Pseudomonadota</taxon>
        <taxon>Gammaproteobacteria</taxon>
        <taxon>Alteromonadales</taxon>
        <taxon>Shewanellaceae</taxon>
        <taxon>Parashewanella</taxon>
    </lineage>
</organism>
<accession>A0A3A6TSI3</accession>
<protein>
    <submittedName>
        <fullName evidence="2">Uncharacterized protein</fullName>
    </submittedName>
</protein>
<keyword evidence="1" id="KW-0812">Transmembrane</keyword>
<keyword evidence="3" id="KW-1185">Reference proteome</keyword>
<dbReference type="AlphaFoldDB" id="A0A3A6TSI3"/>
<dbReference type="EMBL" id="QYYH01000007">
    <property type="protein sequence ID" value="RJY19132.1"/>
    <property type="molecule type" value="Genomic_DNA"/>
</dbReference>
<comment type="caution">
    <text evidence="2">The sequence shown here is derived from an EMBL/GenBank/DDBJ whole genome shotgun (WGS) entry which is preliminary data.</text>
</comment>
<reference evidence="2 3" key="1">
    <citation type="submission" date="2018-09" db="EMBL/GenBank/DDBJ databases">
        <title>Phylogeny of the Shewanellaceae, and recommendation for two new genera, Pseudoshewanella and Parashewanella.</title>
        <authorList>
            <person name="Wang G."/>
        </authorList>
    </citation>
    <scope>NUCLEOTIDE SEQUENCE [LARGE SCALE GENOMIC DNA]</scope>
    <source>
        <strain evidence="2 3">KCTC 22492</strain>
    </source>
</reference>
<evidence type="ECO:0000256" key="1">
    <source>
        <dbReference type="SAM" id="Phobius"/>
    </source>
</evidence>
<evidence type="ECO:0000313" key="3">
    <source>
        <dbReference type="Proteomes" id="UP000273022"/>
    </source>
</evidence>
<dbReference type="Proteomes" id="UP000273022">
    <property type="component" value="Unassembled WGS sequence"/>
</dbReference>
<gene>
    <name evidence="2" type="ORF">D5R81_01915</name>
</gene>
<evidence type="ECO:0000313" key="2">
    <source>
        <dbReference type="EMBL" id="RJY19132.1"/>
    </source>
</evidence>